<dbReference type="PROSITE" id="PS51257">
    <property type="entry name" value="PROKAR_LIPOPROTEIN"/>
    <property type="match status" value="1"/>
</dbReference>
<evidence type="ECO:0000259" key="8">
    <source>
        <dbReference type="Pfam" id="PF05504"/>
    </source>
</evidence>
<evidence type="ECO:0000256" key="2">
    <source>
        <dbReference type="ARBA" id="ARBA00007886"/>
    </source>
</evidence>
<dbReference type="Gene3D" id="3.30.300.210">
    <property type="entry name" value="Nutrient germinant receptor protein C, domain 3"/>
    <property type="match status" value="1"/>
</dbReference>
<dbReference type="InterPro" id="IPR008844">
    <property type="entry name" value="Spore_GerAC-like"/>
</dbReference>
<proteinExistence type="inferred from homology"/>
<dbReference type="Pfam" id="PF05504">
    <property type="entry name" value="Spore_GerAC"/>
    <property type="match status" value="1"/>
</dbReference>
<evidence type="ECO:0000256" key="1">
    <source>
        <dbReference type="ARBA" id="ARBA00004635"/>
    </source>
</evidence>
<keyword evidence="4" id="KW-0732">Signal</keyword>
<dbReference type="PANTHER" id="PTHR35789">
    <property type="entry name" value="SPORE GERMINATION PROTEIN B3"/>
    <property type="match status" value="1"/>
</dbReference>
<dbReference type="EMBL" id="RHHS01000052">
    <property type="protein sequence ID" value="RNB52984.1"/>
    <property type="molecule type" value="Genomic_DNA"/>
</dbReference>
<dbReference type="InterPro" id="IPR057336">
    <property type="entry name" value="GerAC_N"/>
</dbReference>
<organism evidence="10 11">
    <name type="scientific">Brevibacillus gelatini</name>
    <dbReference type="NCBI Taxonomy" id="1655277"/>
    <lineage>
        <taxon>Bacteria</taxon>
        <taxon>Bacillati</taxon>
        <taxon>Bacillota</taxon>
        <taxon>Bacilli</taxon>
        <taxon>Bacillales</taxon>
        <taxon>Paenibacillaceae</taxon>
        <taxon>Brevibacillus</taxon>
    </lineage>
</organism>
<evidence type="ECO:0000313" key="11">
    <source>
        <dbReference type="Proteomes" id="UP000268829"/>
    </source>
</evidence>
<dbReference type="GO" id="GO:0016020">
    <property type="term" value="C:membrane"/>
    <property type="evidence" value="ECO:0007669"/>
    <property type="project" value="UniProtKB-SubCell"/>
</dbReference>
<dbReference type="Proteomes" id="UP000268829">
    <property type="component" value="Unassembled WGS sequence"/>
</dbReference>
<dbReference type="OrthoDB" id="2694406at2"/>
<dbReference type="InterPro" id="IPR046953">
    <property type="entry name" value="Spore_GerAC-like_C"/>
</dbReference>
<dbReference type="RefSeq" id="WP_122906503.1">
    <property type="nucleotide sequence ID" value="NZ_RHHS01000052.1"/>
</dbReference>
<dbReference type="InterPro" id="IPR038501">
    <property type="entry name" value="Spore_GerAC_C_sf"/>
</dbReference>
<dbReference type="AlphaFoldDB" id="A0A3M8AP34"/>
<accession>A0A3M8AP34</accession>
<feature type="domain" description="Spore germination GerAC-like C-terminal" evidence="8">
    <location>
        <begin position="197"/>
        <end position="368"/>
    </location>
</feature>
<keyword evidence="7" id="KW-0449">Lipoprotein</keyword>
<comment type="caution">
    <text evidence="10">The sequence shown here is derived from an EMBL/GenBank/DDBJ whole genome shotgun (WGS) entry which is preliminary data.</text>
</comment>
<reference evidence="10 11" key="1">
    <citation type="submission" date="2018-10" db="EMBL/GenBank/DDBJ databases">
        <title>Phylogenomics of Brevibacillus.</title>
        <authorList>
            <person name="Dunlap C."/>
        </authorList>
    </citation>
    <scope>NUCLEOTIDE SEQUENCE [LARGE SCALE GENOMIC DNA]</scope>
    <source>
        <strain evidence="10 11">DSM 100115</strain>
    </source>
</reference>
<keyword evidence="3" id="KW-0309">Germination</keyword>
<protein>
    <submittedName>
        <fullName evidence="10">Ger(X)C family spore germination protein</fullName>
    </submittedName>
</protein>
<gene>
    <name evidence="10" type="ORF">EDM57_20265</name>
</gene>
<evidence type="ECO:0000256" key="5">
    <source>
        <dbReference type="ARBA" id="ARBA00023136"/>
    </source>
</evidence>
<evidence type="ECO:0000259" key="9">
    <source>
        <dbReference type="Pfam" id="PF25198"/>
    </source>
</evidence>
<keyword evidence="11" id="KW-1185">Reference proteome</keyword>
<dbReference type="NCBIfam" id="TIGR02887">
    <property type="entry name" value="spore_ger_x_C"/>
    <property type="match status" value="1"/>
</dbReference>
<comment type="subcellular location">
    <subcellularLocation>
        <location evidence="1">Membrane</location>
        <topology evidence="1">Lipid-anchor</topology>
    </subcellularLocation>
</comment>
<sequence length="371" mass="43085">MRLYGRILLLFCMVVSLTGCVDQIILEDATITLMTGIDLNEKNELIFYLSSPVFSREARLNEEEYGVKADSMRQARGRFDEMATALTLSGKIQVFVIGKKLLEHPHWFQLMDVMFRDARFSVNARVVVFDGPLAELFAFDPIDKPRLPLHLTKLIDTANQRNLTVKTRVQEFHRQMVEKGETAVLTEIKLDRAVKIMGTALLRHDGTYAGLLESRDTMLLQMFLHEREGETSMTIPLPIQDDRKKIVKDRLSFFLRGTNRDVKVSYRNNQFRFDVKLRLLVDIAERQFPFDMEKDYKKMQKMIVEELRKEFTRLVKKCQENGTDPFGFGVYARAYEYEAWKKVQDDWAAAFAKADVRFVPEVSIKSNGVIK</sequence>
<feature type="domain" description="Spore germination protein N-terminal" evidence="9">
    <location>
        <begin position="22"/>
        <end position="189"/>
    </location>
</feature>
<keyword evidence="5" id="KW-0472">Membrane</keyword>
<comment type="similarity">
    <text evidence="2">Belongs to the GerABKC lipoprotein family.</text>
</comment>
<evidence type="ECO:0000256" key="7">
    <source>
        <dbReference type="ARBA" id="ARBA00023288"/>
    </source>
</evidence>
<dbReference type="Pfam" id="PF25198">
    <property type="entry name" value="Spore_GerAC_N"/>
    <property type="match status" value="1"/>
</dbReference>
<dbReference type="PANTHER" id="PTHR35789:SF1">
    <property type="entry name" value="SPORE GERMINATION PROTEIN B3"/>
    <property type="match status" value="1"/>
</dbReference>
<dbReference type="GO" id="GO:0009847">
    <property type="term" value="P:spore germination"/>
    <property type="evidence" value="ECO:0007669"/>
    <property type="project" value="InterPro"/>
</dbReference>
<keyword evidence="6" id="KW-0564">Palmitate</keyword>
<evidence type="ECO:0000313" key="10">
    <source>
        <dbReference type="EMBL" id="RNB52984.1"/>
    </source>
</evidence>
<evidence type="ECO:0000256" key="6">
    <source>
        <dbReference type="ARBA" id="ARBA00023139"/>
    </source>
</evidence>
<name>A0A3M8AP34_9BACL</name>
<evidence type="ECO:0000256" key="4">
    <source>
        <dbReference type="ARBA" id="ARBA00022729"/>
    </source>
</evidence>
<evidence type="ECO:0000256" key="3">
    <source>
        <dbReference type="ARBA" id="ARBA00022544"/>
    </source>
</evidence>